<feature type="region of interest" description="Disordered" evidence="1">
    <location>
        <begin position="296"/>
        <end position="323"/>
    </location>
</feature>
<dbReference type="OrthoDB" id="3366903at2759"/>
<feature type="region of interest" description="Disordered" evidence="1">
    <location>
        <begin position="242"/>
        <end position="262"/>
    </location>
</feature>
<dbReference type="GeneID" id="19318540"/>
<name>A0A061H6M3_9BASI</name>
<evidence type="ECO:0000313" key="3">
    <source>
        <dbReference type="Proteomes" id="UP000053664"/>
    </source>
</evidence>
<protein>
    <submittedName>
        <fullName evidence="2">Uncharacterized protein</fullName>
    </submittedName>
</protein>
<evidence type="ECO:0000313" key="2">
    <source>
        <dbReference type="EMBL" id="EPQ28109.1"/>
    </source>
</evidence>
<feature type="compositionally biased region" description="Basic and acidic residues" evidence="1">
    <location>
        <begin position="52"/>
        <end position="61"/>
    </location>
</feature>
<feature type="compositionally biased region" description="Low complexity" evidence="1">
    <location>
        <begin position="1"/>
        <end position="16"/>
    </location>
</feature>
<feature type="compositionally biased region" description="Basic and acidic residues" evidence="1">
    <location>
        <begin position="131"/>
        <end position="146"/>
    </location>
</feature>
<feature type="compositionally biased region" description="Acidic residues" evidence="1">
    <location>
        <begin position="120"/>
        <end position="130"/>
    </location>
</feature>
<dbReference type="PANTHER" id="PTHR31176">
    <property type="entry name" value="MFS DOMAIN-CONTAINING PROTEIN-RELATED"/>
    <property type="match status" value="1"/>
</dbReference>
<reference evidence="2 3" key="1">
    <citation type="journal article" date="2013" name="Plant Cell">
        <title>The transition from a phytopathogenic smut ancestor to an anamorphic biocontrol agent deciphered by comparative whole-genome analysis.</title>
        <authorList>
            <person name="Lefebvre F."/>
            <person name="Joly D.L."/>
            <person name="Labbe C."/>
            <person name="Teichmann B."/>
            <person name="Linning R."/>
            <person name="Belzile F."/>
            <person name="Bakkeren G."/>
            <person name="Belanger R.R."/>
        </authorList>
    </citation>
    <scope>NUCLEOTIDE SEQUENCE [LARGE SCALE GENOMIC DNA]</scope>
    <source>
        <strain evidence="2 3">PF-1</strain>
    </source>
</reference>
<evidence type="ECO:0000256" key="1">
    <source>
        <dbReference type="SAM" id="MobiDB-lite"/>
    </source>
</evidence>
<feature type="region of interest" description="Disordered" evidence="1">
    <location>
        <begin position="176"/>
        <end position="197"/>
    </location>
</feature>
<accession>A0A061H6M3</accession>
<dbReference type="HOGENOM" id="CLU_860864_0_0_1"/>
<dbReference type="EMBL" id="KE361636">
    <property type="protein sequence ID" value="EPQ28109.1"/>
    <property type="molecule type" value="Genomic_DNA"/>
</dbReference>
<dbReference type="KEGG" id="pfp:PFL1_04436"/>
<dbReference type="RefSeq" id="XP_007880152.1">
    <property type="nucleotide sequence ID" value="XM_007881961.1"/>
</dbReference>
<feature type="compositionally biased region" description="Low complexity" evidence="1">
    <location>
        <begin position="181"/>
        <end position="190"/>
    </location>
</feature>
<gene>
    <name evidence="2" type="ORF">PFL1_04436</name>
</gene>
<feature type="compositionally biased region" description="Low complexity" evidence="1">
    <location>
        <begin position="62"/>
        <end position="72"/>
    </location>
</feature>
<feature type="region of interest" description="Disordered" evidence="1">
    <location>
        <begin position="1"/>
        <end position="25"/>
    </location>
</feature>
<sequence length="323" mass="34832">MAGNASRRAGSTSGRSIPKEGPAASTKLVRKLLKKIFDLEPEVLDAFLSRDASVDHVDGRPRPLSTSLSSSRDLAGPGFSHERGLDAPLAHIPAPPRRAGSSSGDERQQMLHVGRSADDQASEDASDEDGEGSKTPRASLHESQDWQRQDVALINSPLFDLTTAATELGLTAEALSRRRTSSGGSRQSQQVADGARSMLEPTTIEALQALVNSMMPVPMPFRILGALARSLGWSRSFWGGGGQDADEAASREQAEGEAAELPAVLDDDRRYRYDRLLSVQQAKAWSRRYRGIQLANDQPEDSSIDVPECWRGDEHPALAGNSP</sequence>
<dbReference type="PANTHER" id="PTHR31176:SF1">
    <property type="entry name" value="MFS DOMAIN-CONTAINING PROTEIN-RELATED"/>
    <property type="match status" value="1"/>
</dbReference>
<dbReference type="eggNOG" id="ENOG502R184">
    <property type="taxonomic scope" value="Eukaryota"/>
</dbReference>
<feature type="region of interest" description="Disordered" evidence="1">
    <location>
        <begin position="49"/>
        <end position="146"/>
    </location>
</feature>
<dbReference type="AlphaFoldDB" id="A0A061H6M3"/>
<proteinExistence type="predicted"/>
<dbReference type="Proteomes" id="UP000053664">
    <property type="component" value="Unassembled WGS sequence"/>
</dbReference>
<organism evidence="2 3">
    <name type="scientific">Pseudozyma flocculosa PF-1</name>
    <dbReference type="NCBI Taxonomy" id="1277687"/>
    <lineage>
        <taxon>Eukaryota</taxon>
        <taxon>Fungi</taxon>
        <taxon>Dikarya</taxon>
        <taxon>Basidiomycota</taxon>
        <taxon>Ustilaginomycotina</taxon>
        <taxon>Ustilaginomycetes</taxon>
        <taxon>Ustilaginales</taxon>
        <taxon>Ustilaginaceae</taxon>
        <taxon>Pseudozyma</taxon>
    </lineage>
</organism>